<dbReference type="Gene3D" id="3.40.50.720">
    <property type="entry name" value="NAD(P)-binding Rossmann-like Domain"/>
    <property type="match status" value="1"/>
</dbReference>
<proteinExistence type="inferred from homology"/>
<comment type="caution">
    <text evidence="2">The sequence shown here is derived from an EMBL/GenBank/DDBJ whole genome shotgun (WGS) entry which is preliminary data.</text>
</comment>
<comment type="similarity">
    <text evidence="1">Belongs to the short-chain dehydrogenases/reductases (SDR) family.</text>
</comment>
<sequence>MSQFDKKRAIVFGIDAIGRGIALRLGREGVAVALIDADIDEAEATARDIRRAGGRAVSSGVAWDAVRGAIEHAVDRLGGLDILVNNVLPQPHIGPLEEQPPTAFETTFGRVHAAAAAMQAALPPMRAAGGGRIINVGHRYGENVNDGIAAYNAAAWGLVGLTRTAAVDWGKYQIATNLLLPLADTPEFRVFHQRRSKLLDLMVGQLPLCRLGDTVEDIGATVLFLASEACNFVNGTVIYGDGGQHTAGPVLNPGKLSLTAQ</sequence>
<dbReference type="Pfam" id="PF13561">
    <property type="entry name" value="adh_short_C2"/>
    <property type="match status" value="1"/>
</dbReference>
<dbReference type="EMBL" id="JACHDD010000003">
    <property type="protein sequence ID" value="MBB5423539.1"/>
    <property type="molecule type" value="Genomic_DNA"/>
</dbReference>
<evidence type="ECO:0000313" key="3">
    <source>
        <dbReference type="Proteomes" id="UP000592780"/>
    </source>
</evidence>
<dbReference type="Proteomes" id="UP000592780">
    <property type="component" value="Unassembled WGS sequence"/>
</dbReference>
<keyword evidence="3" id="KW-1185">Reference proteome</keyword>
<dbReference type="InterPro" id="IPR050259">
    <property type="entry name" value="SDR"/>
</dbReference>
<evidence type="ECO:0000313" key="2">
    <source>
        <dbReference type="EMBL" id="MBB5423539.1"/>
    </source>
</evidence>
<dbReference type="CDD" id="cd05233">
    <property type="entry name" value="SDR_c"/>
    <property type="match status" value="1"/>
</dbReference>
<name>A0A6I1PUF2_PARAM</name>
<dbReference type="RefSeq" id="WP_152851313.1">
    <property type="nucleotide sequence ID" value="NZ_JACHDD010000003.1"/>
</dbReference>
<reference evidence="2 3" key="1">
    <citation type="submission" date="2020-08" db="EMBL/GenBank/DDBJ databases">
        <title>Genomic Encyclopedia of Type Strains, Phase IV (KMG-V): Genome sequencing to study the core and pangenomes of soil and plant-associated prokaryotes.</title>
        <authorList>
            <person name="Whitman W."/>
        </authorList>
    </citation>
    <scope>NUCLEOTIDE SEQUENCE [LARGE SCALE GENOMIC DNA]</scope>
    <source>
        <strain evidence="2 3">JPY158</strain>
    </source>
</reference>
<dbReference type="InterPro" id="IPR002347">
    <property type="entry name" value="SDR_fam"/>
</dbReference>
<accession>A0A6I1PUF2</accession>
<dbReference type="PANTHER" id="PTHR42879:SF2">
    <property type="entry name" value="3-OXOACYL-[ACYL-CARRIER-PROTEIN] REDUCTASE FABG"/>
    <property type="match status" value="1"/>
</dbReference>
<dbReference type="PRINTS" id="PR00081">
    <property type="entry name" value="GDHRDH"/>
</dbReference>
<organism evidence="2 3">
    <name type="scientific">Paraburkholderia atlantica</name>
    <dbReference type="NCBI Taxonomy" id="2654982"/>
    <lineage>
        <taxon>Bacteria</taxon>
        <taxon>Pseudomonadati</taxon>
        <taxon>Pseudomonadota</taxon>
        <taxon>Betaproteobacteria</taxon>
        <taxon>Burkholderiales</taxon>
        <taxon>Burkholderiaceae</taxon>
        <taxon>Paraburkholderia</taxon>
    </lineage>
</organism>
<gene>
    <name evidence="2" type="ORF">HDG40_001683</name>
</gene>
<evidence type="ECO:0000256" key="1">
    <source>
        <dbReference type="ARBA" id="ARBA00006484"/>
    </source>
</evidence>
<protein>
    <submittedName>
        <fullName evidence="2">NAD(P)-dependent dehydrogenase (Short-subunit alcohol dehydrogenase family)</fullName>
    </submittedName>
</protein>
<dbReference type="AlphaFoldDB" id="A0A6I1PUF2"/>
<dbReference type="PANTHER" id="PTHR42879">
    <property type="entry name" value="3-OXOACYL-(ACYL-CARRIER-PROTEIN) REDUCTASE"/>
    <property type="match status" value="1"/>
</dbReference>
<dbReference type="InterPro" id="IPR036291">
    <property type="entry name" value="NAD(P)-bd_dom_sf"/>
</dbReference>
<dbReference type="SUPFAM" id="SSF51735">
    <property type="entry name" value="NAD(P)-binding Rossmann-fold domains"/>
    <property type="match status" value="1"/>
</dbReference>